<dbReference type="GO" id="GO:0015095">
    <property type="term" value="F:magnesium ion transmembrane transporter activity"/>
    <property type="evidence" value="ECO:0007669"/>
    <property type="project" value="InterPro"/>
</dbReference>
<sequence length="888" mass="100055">MSSRDQQGESSAAPTLPRGATTYAQAASATSQPYGQPSHDSPAPKSSSKRKKNRGGKKRRRRQSFAAPSDHIDAVSDAAAAGRPSLADVTSEQATRDSFYRLVTNRSNTSLESEALLDHREQGPLRTRRQSIMGSFYSPRASQPYNRASPSHRSSQAYPFPPPPKLQGAPKLSRADRDDDEAEDEADDRTPLMGSSKKTSPRLGSSGGYGGFSSVRPNDRGRRKSSSTISSVSSKKKKRLAPRPGVPHQRSSNTVDDYDVNNPPSVPGSPRLESNMGFDDVMLTGDLTRSRSPDSGRKPRPISRDAIINIDEDAIEGGSGGSSPRSTREKPGSSRRQAEEHPAEYDVCFPQETMSEIGHEEYSHFPEGTTRTRRRRRKPWPNLSVLEEWATEEKEQRTLEGIRARKVNEPLFVEGRLRPQKRAWHREEDDAPFRFTYFNEDFESTLHSHTLSELLQEGQTFRELFIPDPPVLSDDSSSDEEEERSTPFNVNAQSKAASPNIGSRGASQQRLRVENKLHSSGEQTGETTPILSHTPTQKKPIYGARPVFWLDILSPTEAEMKTITRTFGIHPLTHEDVMMQEAREKVELFHNYYFVNYRTFEQDTNSEDYLEPVNIYFIVFREGVISIHFSMTPHMANVRRRIRQLRDYLILSSDWIAYAIIDDITDVYAPLIQKIEDEVDDIDDAILRLHNPEENLDNKPKNNAKSKELEYEKQSDLPDGTAGDSGGNMLRRVGETRKKVMALYRLLGNKADVIKGFAKRCNEQWEVAPKTEIGLYLGDIQDHIVTMTGNLSHYESLLSRAHGNYLAQINIRMNERAEQTNDVLGKLTVLGTIVLPMNIVTGMWGMNVTVPGQEIESLWWFWGITAGLILFGVTSFFICKRYFTPVFN</sequence>
<name>A0A6A6BWL3_9PEZI</name>
<dbReference type="GO" id="GO:0000329">
    <property type="term" value="C:fungal-type vacuole membrane"/>
    <property type="evidence" value="ECO:0007669"/>
    <property type="project" value="TreeGrafter"/>
</dbReference>
<dbReference type="PANTHER" id="PTHR21535:SF51">
    <property type="entry name" value="MANGANESE RESISTANCE PROTEIN MNR2"/>
    <property type="match status" value="1"/>
</dbReference>
<keyword evidence="4 7" id="KW-1133">Transmembrane helix</keyword>
<dbReference type="GO" id="GO:0010961">
    <property type="term" value="P:intracellular magnesium ion homeostasis"/>
    <property type="evidence" value="ECO:0007669"/>
    <property type="project" value="TreeGrafter"/>
</dbReference>
<feature type="compositionally biased region" description="Basic and acidic residues" evidence="6">
    <location>
        <begin position="288"/>
        <end position="297"/>
    </location>
</feature>
<accession>A0A6A6BWL3</accession>
<keyword evidence="9" id="KW-1185">Reference proteome</keyword>
<feature type="region of interest" description="Disordered" evidence="6">
    <location>
        <begin position="466"/>
        <end position="537"/>
    </location>
</feature>
<dbReference type="FunFam" id="1.20.58.340:FF:000008">
    <property type="entry name" value="CorA family metal ion transporter"/>
    <property type="match status" value="1"/>
</dbReference>
<evidence type="ECO:0000313" key="9">
    <source>
        <dbReference type="Proteomes" id="UP000799438"/>
    </source>
</evidence>
<feature type="compositionally biased region" description="Low complexity" evidence="6">
    <location>
        <begin position="20"/>
        <end position="32"/>
    </location>
</feature>
<dbReference type="RefSeq" id="XP_033402942.1">
    <property type="nucleotide sequence ID" value="XM_033546599.1"/>
</dbReference>
<gene>
    <name evidence="8" type="ORF">K452DRAFT_3873</name>
</gene>
<evidence type="ECO:0000256" key="2">
    <source>
        <dbReference type="ARBA" id="ARBA00009765"/>
    </source>
</evidence>
<dbReference type="Pfam" id="PF01544">
    <property type="entry name" value="CorA"/>
    <property type="match status" value="2"/>
</dbReference>
<dbReference type="GeneID" id="54304105"/>
<evidence type="ECO:0000256" key="6">
    <source>
        <dbReference type="SAM" id="MobiDB-lite"/>
    </source>
</evidence>
<feature type="region of interest" description="Disordered" evidence="6">
    <location>
        <begin position="693"/>
        <end position="730"/>
    </location>
</feature>
<evidence type="ECO:0000256" key="7">
    <source>
        <dbReference type="SAM" id="Phobius"/>
    </source>
</evidence>
<evidence type="ECO:0000313" key="8">
    <source>
        <dbReference type="EMBL" id="KAF2147234.1"/>
    </source>
</evidence>
<comment type="similarity">
    <text evidence="2">Belongs to the CorA metal ion transporter (MIT) (TC 1.A.35) family.</text>
</comment>
<evidence type="ECO:0008006" key="10">
    <source>
        <dbReference type="Google" id="ProtNLM"/>
    </source>
</evidence>
<dbReference type="InterPro" id="IPR044089">
    <property type="entry name" value="Alr1-like"/>
</dbReference>
<comment type="subcellular location">
    <subcellularLocation>
        <location evidence="1">Membrane</location>
        <topology evidence="1">Multi-pass membrane protein</topology>
    </subcellularLocation>
</comment>
<dbReference type="FunFam" id="1.20.58.340:FF:000014">
    <property type="entry name" value="CorA family metal ion transporter"/>
    <property type="match status" value="1"/>
</dbReference>
<evidence type="ECO:0000256" key="4">
    <source>
        <dbReference type="ARBA" id="ARBA00022989"/>
    </source>
</evidence>
<evidence type="ECO:0000256" key="3">
    <source>
        <dbReference type="ARBA" id="ARBA00022692"/>
    </source>
</evidence>
<dbReference type="InterPro" id="IPR002523">
    <property type="entry name" value="MgTranspt_CorA/ZnTranspt_ZntB"/>
</dbReference>
<dbReference type="Proteomes" id="UP000799438">
    <property type="component" value="Unassembled WGS sequence"/>
</dbReference>
<organism evidence="8 9">
    <name type="scientific">Aplosporella prunicola CBS 121167</name>
    <dbReference type="NCBI Taxonomy" id="1176127"/>
    <lineage>
        <taxon>Eukaryota</taxon>
        <taxon>Fungi</taxon>
        <taxon>Dikarya</taxon>
        <taxon>Ascomycota</taxon>
        <taxon>Pezizomycotina</taxon>
        <taxon>Dothideomycetes</taxon>
        <taxon>Dothideomycetes incertae sedis</taxon>
        <taxon>Botryosphaeriales</taxon>
        <taxon>Aplosporellaceae</taxon>
        <taxon>Aplosporella</taxon>
    </lineage>
</organism>
<feature type="compositionally biased region" description="Polar residues" evidence="6">
    <location>
        <begin position="520"/>
        <end position="537"/>
    </location>
</feature>
<protein>
    <recommendedName>
        <fullName evidence="10">Cora-domain-containing protein</fullName>
    </recommendedName>
</protein>
<dbReference type="Gene3D" id="3.30.460.20">
    <property type="entry name" value="CorA soluble domain-like"/>
    <property type="match status" value="1"/>
</dbReference>
<proteinExistence type="inferred from homology"/>
<feature type="compositionally biased region" description="Polar residues" evidence="6">
    <location>
        <begin position="486"/>
        <end position="510"/>
    </location>
</feature>
<dbReference type="SUPFAM" id="SSF143865">
    <property type="entry name" value="CorA soluble domain-like"/>
    <property type="match status" value="1"/>
</dbReference>
<keyword evidence="3 7" id="KW-0812">Transmembrane</keyword>
<feature type="compositionally biased region" description="Basic and acidic residues" evidence="6">
    <location>
        <begin position="693"/>
        <end position="716"/>
    </location>
</feature>
<dbReference type="EMBL" id="ML995474">
    <property type="protein sequence ID" value="KAF2147234.1"/>
    <property type="molecule type" value="Genomic_DNA"/>
</dbReference>
<evidence type="ECO:0000256" key="1">
    <source>
        <dbReference type="ARBA" id="ARBA00004141"/>
    </source>
</evidence>
<feature type="compositionally biased region" description="Basic and acidic residues" evidence="6">
    <location>
        <begin position="326"/>
        <end position="344"/>
    </location>
</feature>
<dbReference type="InterPro" id="IPR045861">
    <property type="entry name" value="CorA_cytoplasmic_dom"/>
</dbReference>
<feature type="compositionally biased region" description="Polar residues" evidence="6">
    <location>
        <begin position="140"/>
        <end position="157"/>
    </location>
</feature>
<dbReference type="PANTHER" id="PTHR21535">
    <property type="entry name" value="MAGNESIUM AND COBALT TRANSPORT PROTEIN/MITOCHONDRIAL IMPORT INNER MEMBRANE TRANSLOCASE SUBUNIT TIM8"/>
    <property type="match status" value="1"/>
</dbReference>
<feature type="region of interest" description="Disordered" evidence="6">
    <location>
        <begin position="1"/>
        <end position="378"/>
    </location>
</feature>
<dbReference type="AlphaFoldDB" id="A0A6A6BWL3"/>
<dbReference type="Gene3D" id="1.20.58.340">
    <property type="entry name" value="Magnesium transport protein CorA, transmembrane region"/>
    <property type="match status" value="2"/>
</dbReference>
<feature type="compositionally biased region" description="Polar residues" evidence="6">
    <location>
        <begin position="1"/>
        <end position="13"/>
    </location>
</feature>
<dbReference type="SUPFAM" id="SSF144083">
    <property type="entry name" value="Magnesium transport protein CorA, transmembrane region"/>
    <property type="match status" value="1"/>
</dbReference>
<feature type="transmembrane region" description="Helical" evidence="7">
    <location>
        <begin position="858"/>
        <end position="879"/>
    </location>
</feature>
<dbReference type="InterPro" id="IPR045863">
    <property type="entry name" value="CorA_TM1_TM2"/>
</dbReference>
<feature type="compositionally biased region" description="Acidic residues" evidence="6">
    <location>
        <begin position="178"/>
        <end position="187"/>
    </location>
</feature>
<dbReference type="OrthoDB" id="29879at2759"/>
<evidence type="ECO:0000256" key="5">
    <source>
        <dbReference type="ARBA" id="ARBA00023136"/>
    </source>
</evidence>
<feature type="compositionally biased region" description="Basic residues" evidence="6">
    <location>
        <begin position="47"/>
        <end position="63"/>
    </location>
</feature>
<keyword evidence="5 7" id="KW-0472">Membrane</keyword>
<dbReference type="CDD" id="cd12829">
    <property type="entry name" value="Alr1p-like"/>
    <property type="match status" value="1"/>
</dbReference>
<reference evidence="8" key="1">
    <citation type="journal article" date="2020" name="Stud. Mycol.">
        <title>101 Dothideomycetes genomes: a test case for predicting lifestyles and emergence of pathogens.</title>
        <authorList>
            <person name="Haridas S."/>
            <person name="Albert R."/>
            <person name="Binder M."/>
            <person name="Bloem J."/>
            <person name="Labutti K."/>
            <person name="Salamov A."/>
            <person name="Andreopoulos B."/>
            <person name="Baker S."/>
            <person name="Barry K."/>
            <person name="Bills G."/>
            <person name="Bluhm B."/>
            <person name="Cannon C."/>
            <person name="Castanera R."/>
            <person name="Culley D."/>
            <person name="Daum C."/>
            <person name="Ezra D."/>
            <person name="Gonzalez J."/>
            <person name="Henrissat B."/>
            <person name="Kuo A."/>
            <person name="Liang C."/>
            <person name="Lipzen A."/>
            <person name="Lutzoni F."/>
            <person name="Magnuson J."/>
            <person name="Mondo S."/>
            <person name="Nolan M."/>
            <person name="Ohm R."/>
            <person name="Pangilinan J."/>
            <person name="Park H.-J."/>
            <person name="Ramirez L."/>
            <person name="Alfaro M."/>
            <person name="Sun H."/>
            <person name="Tritt A."/>
            <person name="Yoshinaga Y."/>
            <person name="Zwiers L.-H."/>
            <person name="Turgeon B."/>
            <person name="Goodwin S."/>
            <person name="Spatafora J."/>
            <person name="Crous P."/>
            <person name="Grigoriev I."/>
        </authorList>
    </citation>
    <scope>NUCLEOTIDE SEQUENCE</scope>
    <source>
        <strain evidence="8">CBS 121167</strain>
    </source>
</reference>